<gene>
    <name evidence="2" type="ORF">ESP70_011145</name>
</gene>
<evidence type="ECO:0000256" key="1">
    <source>
        <dbReference type="SAM" id="MobiDB-lite"/>
    </source>
</evidence>
<proteinExistence type="predicted"/>
<evidence type="ECO:0000313" key="2">
    <source>
        <dbReference type="EMBL" id="KAA1397889.1"/>
    </source>
</evidence>
<dbReference type="RefSeq" id="WP_149689331.1">
    <property type="nucleotide sequence ID" value="NZ_SDPQ02000002.1"/>
</dbReference>
<dbReference type="AlphaFoldDB" id="A0A5M4FF94"/>
<feature type="compositionally biased region" description="Pro residues" evidence="1">
    <location>
        <begin position="114"/>
        <end position="127"/>
    </location>
</feature>
<evidence type="ECO:0000313" key="3">
    <source>
        <dbReference type="Proteomes" id="UP000380867"/>
    </source>
</evidence>
<comment type="caution">
    <text evidence="2">The sequence shown here is derived from an EMBL/GenBank/DDBJ whole genome shotgun (WGS) entry which is preliminary data.</text>
</comment>
<dbReference type="OrthoDB" id="4565546at2"/>
<dbReference type="Proteomes" id="UP000380867">
    <property type="component" value="Unassembled WGS sequence"/>
</dbReference>
<reference evidence="2" key="1">
    <citation type="submission" date="2019-09" db="EMBL/GenBank/DDBJ databases">
        <authorList>
            <person name="Li J."/>
        </authorList>
    </citation>
    <scope>NUCLEOTIDE SEQUENCE [LARGE SCALE GENOMIC DNA]</scope>
    <source>
        <strain evidence="2">JCM 14732</strain>
    </source>
</reference>
<protein>
    <submittedName>
        <fullName evidence="2">Uncharacterized protein</fullName>
    </submittedName>
</protein>
<sequence length="127" mass="14307">MGLFNRTSRRVTTAAFWETQYLVDAGDETDFYVQIEPEGMVYEFPPHEKVLLTFRQRPDRTQYVELSHHKDALIIWRSSDAEVWATTADGTIEQIGGFSSNPAPWLDSGHTAAGPPPWSWPPSPGEG</sequence>
<dbReference type="EMBL" id="SDPQ02000002">
    <property type="protein sequence ID" value="KAA1397889.1"/>
    <property type="molecule type" value="Genomic_DNA"/>
</dbReference>
<name>A0A5M4FF94_9ACTN</name>
<organism evidence="2 3">
    <name type="scientific">Aeromicrobium ginsengisoli</name>
    <dbReference type="NCBI Taxonomy" id="363867"/>
    <lineage>
        <taxon>Bacteria</taxon>
        <taxon>Bacillati</taxon>
        <taxon>Actinomycetota</taxon>
        <taxon>Actinomycetes</taxon>
        <taxon>Propionibacteriales</taxon>
        <taxon>Nocardioidaceae</taxon>
        <taxon>Aeromicrobium</taxon>
    </lineage>
</organism>
<keyword evidence="3" id="KW-1185">Reference proteome</keyword>
<feature type="region of interest" description="Disordered" evidence="1">
    <location>
        <begin position="96"/>
        <end position="127"/>
    </location>
</feature>
<accession>A0A5M4FF94</accession>